<feature type="transmembrane region" description="Helical" evidence="1">
    <location>
        <begin position="178"/>
        <end position="200"/>
    </location>
</feature>
<keyword evidence="1" id="KW-1133">Transmembrane helix</keyword>
<evidence type="ECO:0000256" key="1">
    <source>
        <dbReference type="SAM" id="Phobius"/>
    </source>
</evidence>
<accession>A0A318ETC2</accession>
<keyword evidence="1" id="KW-0472">Membrane</keyword>
<organism evidence="2 3">
    <name type="scientific">Lachnotalea glycerini</name>
    <dbReference type="NCBI Taxonomy" id="1763509"/>
    <lineage>
        <taxon>Bacteria</taxon>
        <taxon>Bacillati</taxon>
        <taxon>Bacillota</taxon>
        <taxon>Clostridia</taxon>
        <taxon>Lachnospirales</taxon>
        <taxon>Lachnospiraceae</taxon>
        <taxon>Lachnotalea</taxon>
    </lineage>
</organism>
<dbReference type="InterPro" id="IPR025699">
    <property type="entry name" value="ABC2_memb-like"/>
</dbReference>
<dbReference type="Pfam" id="PF13346">
    <property type="entry name" value="ABC2_membrane_5"/>
    <property type="match status" value="1"/>
</dbReference>
<evidence type="ECO:0000313" key="3">
    <source>
        <dbReference type="Proteomes" id="UP000247523"/>
    </source>
</evidence>
<feature type="transmembrane region" description="Helical" evidence="1">
    <location>
        <begin position="12"/>
        <end position="32"/>
    </location>
</feature>
<feature type="transmembrane region" description="Helical" evidence="1">
    <location>
        <begin position="149"/>
        <end position="166"/>
    </location>
</feature>
<dbReference type="AlphaFoldDB" id="A0A318ETC2"/>
<keyword evidence="1" id="KW-0812">Transmembrane</keyword>
<feature type="transmembrane region" description="Helical" evidence="1">
    <location>
        <begin position="84"/>
        <end position="104"/>
    </location>
</feature>
<dbReference type="RefSeq" id="WP_110290367.1">
    <property type="nucleotide sequence ID" value="NZ_QICS01000001.1"/>
</dbReference>
<reference evidence="2 3" key="1">
    <citation type="submission" date="2018-05" db="EMBL/GenBank/DDBJ databases">
        <title>Genomic Encyclopedia of Type Strains, Phase IV (KMG-IV): sequencing the most valuable type-strain genomes for metagenomic binning, comparative biology and taxonomic classification.</title>
        <authorList>
            <person name="Goeker M."/>
        </authorList>
    </citation>
    <scope>NUCLEOTIDE SEQUENCE [LARGE SCALE GENOMIC DNA]</scope>
    <source>
        <strain evidence="2 3">DSM 28816</strain>
    </source>
</reference>
<sequence>MYLSLVKKDFKIVLRGNLGILVAQMLFILIIISVNMGIVGYGVMVTAFGWQLLLSVSTEEKKSRSLALLIAMPYEKGKIITTRYVSPMLGFAGITLIYEGLALITNMNDFFIIKPLTYDVIAITMCAYALFISITVPLYLILSDSVVRGITIFLILGTVWIGYFLWNNINIRNSLLTMTFITNHFHIVCIIVSIISLVISRTISLQIFKKIEY</sequence>
<comment type="caution">
    <text evidence="2">The sequence shown here is derived from an EMBL/GenBank/DDBJ whole genome shotgun (WGS) entry which is preliminary data.</text>
</comment>
<gene>
    <name evidence="2" type="ORF">C8E03_101876</name>
</gene>
<feature type="transmembrane region" description="Helical" evidence="1">
    <location>
        <begin position="116"/>
        <end position="142"/>
    </location>
</feature>
<proteinExistence type="predicted"/>
<evidence type="ECO:0000313" key="2">
    <source>
        <dbReference type="EMBL" id="PXV96241.1"/>
    </source>
</evidence>
<name>A0A318ETC2_9FIRM</name>
<dbReference type="EMBL" id="QICS01000001">
    <property type="protein sequence ID" value="PXV96241.1"/>
    <property type="molecule type" value="Genomic_DNA"/>
</dbReference>
<protein>
    <submittedName>
        <fullName evidence="2">ABC-2 family transporter</fullName>
    </submittedName>
</protein>
<feature type="transmembrane region" description="Helical" evidence="1">
    <location>
        <begin position="38"/>
        <end position="56"/>
    </location>
</feature>
<dbReference type="Proteomes" id="UP000247523">
    <property type="component" value="Unassembled WGS sequence"/>
</dbReference>